<evidence type="ECO:0000313" key="2">
    <source>
        <dbReference type="EMBL" id="OHA73801.1"/>
    </source>
</evidence>
<dbReference type="PIRSF" id="PIRSF008459">
    <property type="entry name" value="UCP008459"/>
    <property type="match status" value="1"/>
</dbReference>
<accession>A0A1G2RP44</accession>
<protein>
    <recommendedName>
        <fullName evidence="1">CASTOR ACT domain-containing protein</fullName>
    </recommendedName>
</protein>
<dbReference type="InterPro" id="IPR016540">
    <property type="entry name" value="UCP008459"/>
</dbReference>
<comment type="caution">
    <text evidence="2">The sequence shown here is derived from an EMBL/GenBank/DDBJ whole genome shotgun (WGS) entry which is preliminary data.</text>
</comment>
<dbReference type="EMBL" id="MHUG01000007">
    <property type="protein sequence ID" value="OHA73801.1"/>
    <property type="molecule type" value="Genomic_DNA"/>
</dbReference>
<dbReference type="InterPro" id="IPR045865">
    <property type="entry name" value="ACT-like_dom_sf"/>
</dbReference>
<feature type="domain" description="CASTOR ACT" evidence="1">
    <location>
        <begin position="66"/>
        <end position="126"/>
    </location>
</feature>
<organism evidence="2 3">
    <name type="scientific">Candidatus Wildermuthbacteria bacterium RIFCSPLOWO2_01_FULL_48_16</name>
    <dbReference type="NCBI Taxonomy" id="1802461"/>
    <lineage>
        <taxon>Bacteria</taxon>
        <taxon>Candidatus Wildermuthiibacteriota</taxon>
    </lineage>
</organism>
<evidence type="ECO:0000259" key="1">
    <source>
        <dbReference type="Pfam" id="PF13840"/>
    </source>
</evidence>
<gene>
    <name evidence="2" type="ORF">A3B24_01815</name>
</gene>
<evidence type="ECO:0000313" key="3">
    <source>
        <dbReference type="Proteomes" id="UP000176917"/>
    </source>
</evidence>
<name>A0A1G2RP44_9BACT</name>
<dbReference type="Gene3D" id="3.30.2130.10">
    <property type="entry name" value="VC0802-like"/>
    <property type="match status" value="1"/>
</dbReference>
<dbReference type="STRING" id="1802461.A3B24_01815"/>
<dbReference type="Proteomes" id="UP000176917">
    <property type="component" value="Unassembled WGS sequence"/>
</dbReference>
<proteinExistence type="predicted"/>
<dbReference type="SUPFAM" id="SSF55021">
    <property type="entry name" value="ACT-like"/>
    <property type="match status" value="1"/>
</dbReference>
<dbReference type="InterPro" id="IPR027795">
    <property type="entry name" value="CASTOR_ACT_dom"/>
</dbReference>
<dbReference type="AlphaFoldDB" id="A0A1G2RP44"/>
<dbReference type="Pfam" id="PF13840">
    <property type="entry name" value="ACT_7"/>
    <property type="match status" value="1"/>
</dbReference>
<sequence length="135" mass="15564">MSPNPRDYFRNGEVYVWKETFAVVKAKRPLSGSFAIVHDRKETNEITAIIDQAKLEQHKENIIEYDGDWKIITFDMILPLDMVGWLAELADEFAEEGISILILSTFSTDHVLIQDYDLAKAMKKLESLGCRVQER</sequence>
<reference evidence="2 3" key="1">
    <citation type="journal article" date="2016" name="Nat. Commun.">
        <title>Thousands of microbial genomes shed light on interconnected biogeochemical processes in an aquifer system.</title>
        <authorList>
            <person name="Anantharaman K."/>
            <person name="Brown C.T."/>
            <person name="Hug L.A."/>
            <person name="Sharon I."/>
            <person name="Castelle C.J."/>
            <person name="Probst A.J."/>
            <person name="Thomas B.C."/>
            <person name="Singh A."/>
            <person name="Wilkins M.J."/>
            <person name="Karaoz U."/>
            <person name="Brodie E.L."/>
            <person name="Williams K.H."/>
            <person name="Hubbard S.S."/>
            <person name="Banfield J.F."/>
        </authorList>
    </citation>
    <scope>NUCLEOTIDE SEQUENCE [LARGE SCALE GENOMIC DNA]</scope>
</reference>